<sequence length="72" mass="8024">MWRSMWNHVPVLDEPSAPFWPAGTAAHSRTAMVVDLAVDFINDLPDSQHNGYAAGVFPERVVKEQHTKYGCA</sequence>
<comment type="caution">
    <text evidence="1">The sequence shown here is derived from an EMBL/GenBank/DDBJ whole genome shotgun (WGS) entry which is preliminary data.</text>
</comment>
<evidence type="ECO:0000313" key="2">
    <source>
        <dbReference type="Proteomes" id="UP001274896"/>
    </source>
</evidence>
<reference evidence="1" key="1">
    <citation type="submission" date="2023-06" db="EMBL/GenBank/DDBJ databases">
        <title>Male Hemibagrus guttatus genome.</title>
        <authorList>
            <person name="Bian C."/>
        </authorList>
    </citation>
    <scope>NUCLEOTIDE SEQUENCE</scope>
    <source>
        <strain evidence="1">Male_cb2023</strain>
        <tissue evidence="1">Muscle</tissue>
    </source>
</reference>
<organism evidence="1 2">
    <name type="scientific">Hemibagrus guttatus</name>
    <dbReference type="NCBI Taxonomy" id="175788"/>
    <lineage>
        <taxon>Eukaryota</taxon>
        <taxon>Metazoa</taxon>
        <taxon>Chordata</taxon>
        <taxon>Craniata</taxon>
        <taxon>Vertebrata</taxon>
        <taxon>Euteleostomi</taxon>
        <taxon>Actinopterygii</taxon>
        <taxon>Neopterygii</taxon>
        <taxon>Teleostei</taxon>
        <taxon>Ostariophysi</taxon>
        <taxon>Siluriformes</taxon>
        <taxon>Bagridae</taxon>
        <taxon>Hemibagrus</taxon>
    </lineage>
</organism>
<name>A0AAE0Q9U4_9TELE</name>
<proteinExistence type="predicted"/>
<keyword evidence="2" id="KW-1185">Reference proteome</keyword>
<evidence type="ECO:0000313" key="1">
    <source>
        <dbReference type="EMBL" id="KAK3516348.1"/>
    </source>
</evidence>
<dbReference type="EMBL" id="JAUCMX010000019">
    <property type="protein sequence ID" value="KAK3516348.1"/>
    <property type="molecule type" value="Genomic_DNA"/>
</dbReference>
<accession>A0AAE0Q9U4</accession>
<dbReference type="AlphaFoldDB" id="A0AAE0Q9U4"/>
<protein>
    <submittedName>
        <fullName evidence="1">Uncharacterized protein</fullName>
    </submittedName>
</protein>
<gene>
    <name evidence="1" type="ORF">QTP70_009409</name>
</gene>
<dbReference type="Proteomes" id="UP001274896">
    <property type="component" value="Unassembled WGS sequence"/>
</dbReference>